<evidence type="ECO:0000256" key="2">
    <source>
        <dbReference type="ARBA" id="ARBA00023015"/>
    </source>
</evidence>
<proteinExistence type="inferred from homology"/>
<accession>A0A261RKG9</accession>
<feature type="domain" description="HTH lysR-type" evidence="5">
    <location>
        <begin position="3"/>
        <end position="61"/>
    </location>
</feature>
<dbReference type="Pfam" id="PF03466">
    <property type="entry name" value="LysR_substrate"/>
    <property type="match status" value="1"/>
</dbReference>
<name>A0A261RKG9_9BORD</name>
<dbReference type="PANTHER" id="PTHR30419:SF2">
    <property type="entry name" value="LYSR FAMILY TRANSCRIPTIONAL REGULATOR"/>
    <property type="match status" value="1"/>
</dbReference>
<comment type="similarity">
    <text evidence="1">Belongs to the LysR transcriptional regulatory family.</text>
</comment>
<gene>
    <name evidence="6" type="ORF">CAL19_04705</name>
</gene>
<dbReference type="AlphaFoldDB" id="A0A261RKG9"/>
<keyword evidence="7" id="KW-1185">Reference proteome</keyword>
<evidence type="ECO:0000313" key="7">
    <source>
        <dbReference type="Proteomes" id="UP000216947"/>
    </source>
</evidence>
<reference evidence="7" key="1">
    <citation type="submission" date="2017-05" db="EMBL/GenBank/DDBJ databases">
        <title>Complete and WGS of Bordetella genogroups.</title>
        <authorList>
            <person name="Spilker T."/>
            <person name="Lipuma J."/>
        </authorList>
    </citation>
    <scope>NUCLEOTIDE SEQUENCE [LARGE SCALE GENOMIC DNA]</scope>
    <source>
        <strain evidence="7">AU18089</strain>
    </source>
</reference>
<dbReference type="InterPro" id="IPR036390">
    <property type="entry name" value="WH_DNA-bd_sf"/>
</dbReference>
<dbReference type="GO" id="GO:0005829">
    <property type="term" value="C:cytosol"/>
    <property type="evidence" value="ECO:0007669"/>
    <property type="project" value="TreeGrafter"/>
</dbReference>
<keyword evidence="3" id="KW-0238">DNA-binding</keyword>
<keyword evidence="4" id="KW-0804">Transcription</keyword>
<dbReference type="Gene3D" id="1.10.10.10">
    <property type="entry name" value="Winged helix-like DNA-binding domain superfamily/Winged helix DNA-binding domain"/>
    <property type="match status" value="1"/>
</dbReference>
<keyword evidence="2" id="KW-0805">Transcription regulation</keyword>
<dbReference type="SUPFAM" id="SSF46785">
    <property type="entry name" value="Winged helix' DNA-binding domain"/>
    <property type="match status" value="1"/>
</dbReference>
<dbReference type="InterPro" id="IPR050950">
    <property type="entry name" value="HTH-type_LysR_regulators"/>
</dbReference>
<dbReference type="Gene3D" id="3.40.190.290">
    <property type="match status" value="1"/>
</dbReference>
<evidence type="ECO:0000259" key="5">
    <source>
        <dbReference type="PROSITE" id="PS50931"/>
    </source>
</evidence>
<dbReference type="InterPro" id="IPR036388">
    <property type="entry name" value="WH-like_DNA-bd_sf"/>
</dbReference>
<sequence length="293" mass="32362">MLPDLTSLALLRHAVESRSLSKAADRMHITLSAASRRISLLEHQFGIEFFGRPPGGGIEPTPAGIIVARGIDKVLQEVERMQQELAEYVGGIRGSVRLFVNTTAMAQGLPQELARFSTSRPHIKIEVRERRSADIPTFIREGAGDIGIVMEGAAVEGLQVYDYKVDRLCIIVPYDHPLRAERVAFQDLLDYDFIGLDTNALQTERMLSAATVHGKNLKLRAQTQSFEALCRMVEAGMGVGMLSGAAASSYVPSLRIRMIHVTDPWAERKILLCARRAELDAPAQELLSFLVQQ</sequence>
<evidence type="ECO:0000256" key="3">
    <source>
        <dbReference type="ARBA" id="ARBA00023125"/>
    </source>
</evidence>
<evidence type="ECO:0000256" key="1">
    <source>
        <dbReference type="ARBA" id="ARBA00009437"/>
    </source>
</evidence>
<dbReference type="PROSITE" id="PS50931">
    <property type="entry name" value="HTH_LYSR"/>
    <property type="match status" value="1"/>
</dbReference>
<dbReference type="Proteomes" id="UP000216947">
    <property type="component" value="Unassembled WGS sequence"/>
</dbReference>
<dbReference type="OrthoDB" id="9785974at2"/>
<dbReference type="SUPFAM" id="SSF53850">
    <property type="entry name" value="Periplasmic binding protein-like II"/>
    <property type="match status" value="1"/>
</dbReference>
<dbReference type="RefSeq" id="WP_026640343.1">
    <property type="nucleotide sequence ID" value="NZ_NEVI01000006.1"/>
</dbReference>
<dbReference type="GO" id="GO:0003700">
    <property type="term" value="F:DNA-binding transcription factor activity"/>
    <property type="evidence" value="ECO:0007669"/>
    <property type="project" value="InterPro"/>
</dbReference>
<dbReference type="InterPro" id="IPR005119">
    <property type="entry name" value="LysR_subst-bd"/>
</dbReference>
<evidence type="ECO:0000256" key="4">
    <source>
        <dbReference type="ARBA" id="ARBA00023163"/>
    </source>
</evidence>
<comment type="caution">
    <text evidence="6">The sequence shown here is derived from an EMBL/GenBank/DDBJ whole genome shotgun (WGS) entry which is preliminary data.</text>
</comment>
<protein>
    <recommendedName>
        <fullName evidence="5">HTH lysR-type domain-containing protein</fullName>
    </recommendedName>
</protein>
<evidence type="ECO:0000313" key="6">
    <source>
        <dbReference type="EMBL" id="OZI24793.1"/>
    </source>
</evidence>
<dbReference type="Pfam" id="PF00126">
    <property type="entry name" value="HTH_1"/>
    <property type="match status" value="1"/>
</dbReference>
<dbReference type="PANTHER" id="PTHR30419">
    <property type="entry name" value="HTH-TYPE TRANSCRIPTIONAL REGULATOR YBHD"/>
    <property type="match status" value="1"/>
</dbReference>
<dbReference type="GO" id="GO:0003677">
    <property type="term" value="F:DNA binding"/>
    <property type="evidence" value="ECO:0007669"/>
    <property type="project" value="UniProtKB-KW"/>
</dbReference>
<dbReference type="InterPro" id="IPR000847">
    <property type="entry name" value="LysR_HTH_N"/>
</dbReference>
<organism evidence="6 7">
    <name type="scientific">Bordetella genomosp. 7</name>
    <dbReference type="NCBI Taxonomy" id="1416805"/>
    <lineage>
        <taxon>Bacteria</taxon>
        <taxon>Pseudomonadati</taxon>
        <taxon>Pseudomonadota</taxon>
        <taxon>Betaproteobacteria</taxon>
        <taxon>Burkholderiales</taxon>
        <taxon>Alcaligenaceae</taxon>
        <taxon>Bordetella</taxon>
    </lineage>
</organism>
<dbReference type="EMBL" id="NEVK01000003">
    <property type="protein sequence ID" value="OZI24793.1"/>
    <property type="molecule type" value="Genomic_DNA"/>
</dbReference>